<dbReference type="InterPro" id="IPR009045">
    <property type="entry name" value="Zn_M74/Hedgehog-like"/>
</dbReference>
<accession>A0A147I3J1</accession>
<dbReference type="OrthoDB" id="38641at2"/>
<reference evidence="3 4" key="1">
    <citation type="journal article" date="2016" name="Front. Microbiol.">
        <title>Genomic Resource of Rice Seed Associated Bacteria.</title>
        <authorList>
            <person name="Midha S."/>
            <person name="Bansal K."/>
            <person name="Sharma S."/>
            <person name="Kumar N."/>
            <person name="Patil P.P."/>
            <person name="Chaudhry V."/>
            <person name="Patil P.B."/>
        </authorList>
    </citation>
    <scope>NUCLEOTIDE SEQUENCE [LARGE SCALE GENOMIC DNA]</scope>
    <source>
        <strain evidence="3 4">NS334</strain>
    </source>
</reference>
<protein>
    <recommendedName>
        <fullName evidence="5">Bacteriophage tail tape measure N-terminal domain-containing protein</fullName>
    </recommendedName>
</protein>
<proteinExistence type="predicted"/>
<keyword evidence="1" id="KW-0175">Coiled coil</keyword>
<evidence type="ECO:0000256" key="1">
    <source>
        <dbReference type="SAM" id="Coils"/>
    </source>
</evidence>
<comment type="caution">
    <text evidence="3">The sequence shown here is derived from an EMBL/GenBank/DDBJ whole genome shotgun (WGS) entry which is preliminary data.</text>
</comment>
<sequence length="1133" mass="121857">MAETTERLLLQVDAATELLRRHLAEGEQPIDRFERRADRMARNVEQSIGEMGKRFGSFAALADDAATRAEKSFEASFSQVQRIAAQAIKGPTIDGRVNLGADDIRAGAAAAQDQARAFELIGEAAQRTAARVGDTSEATRLFIQATRASQQEAERKAAALLAEAGALERVEIELLKSGEATELFVTKHQRIAQSAAQAEQLALNERQAAVETRALAAAADMLRAEIDPMYLAQQRFNAEMDRADALLKAGIITQREYGMATDVSRGRLRAHAEAVTGAIGPSNQLVATTGAVRAAMQGASYQVQDTFTQLSMGANIFQVVAIQGGQLAGQFSMIEGKAGSFARFMIGPWGLAITGAMLVVGALTKDIDLLGSELDDEVDKLGENAKKTATAEAAKKLFARTERGLIEDVRALTDELQKQNDALKTNAERQNIRAKNDLAGLQKTRADLAAELEKARAEEERANAAPADPEGGIAVGRVAAQQQVTDLERRLATVDRSIKAANATLLETRKNLVAERADLAIDPIAAIKDRYEGDGGLIDVAKRKATAEETINGVLKRRLVLLKQQEQAEIGNAQRAQRSASRLGNDNQIGRTIDVAEATRIAASIGGRVTSGLRTRERQEQLYADKLAGRHNGPVAKPGTSDHERGQAIDIGFAPGLTVSKIRDAFAKEGVAIRQLLVERDQKVFHVAFGKAAPRGPSQATLDRRAETARKAVLHDDSEYTDQERAARQRLLDATRRTAGSEEQRDQLLRESIDAEAAATEKKIANEFEAGEITLAQAAHLQSINEATRVQRVQNIKVAAATRTIERRYTAEEDDLQSRLAQLRISEDLAVTQAERRKIARDILEAEQQLRRKALERVRDTSQDPVEVQRAAEQLGGLSRIERAERARSDRDNASPLDQYRDRLQKVTGDTRSAFEEAAVRGFQSLEDAGSRATASAVTNLLKLKGVAGEVVGSIIADLARLAIQKAIVAAIGGATPGMADGGAIGELPGFADGGTPGGRIVGPGTGRSDSILAILRNGKGAIRVSNGEFIVNERATRENLPLLHAINDNRLPRFANGGSIANLRAPTLPLSARGGLQPGRNMTLRVALSDDLHATIDKRAVGVAVEVVRATAPEIIDAASAQTIAAYGRPRI</sequence>
<name>A0A147I3J1_9SPHN</name>
<dbReference type="PATRIC" id="fig|869719.3.peg.1367"/>
<feature type="compositionally biased region" description="Basic and acidic residues" evidence="2">
    <location>
        <begin position="880"/>
        <end position="899"/>
    </location>
</feature>
<dbReference type="CDD" id="cd14814">
    <property type="entry name" value="Peptidase_M15"/>
    <property type="match status" value="1"/>
</dbReference>
<evidence type="ECO:0000313" key="4">
    <source>
        <dbReference type="Proteomes" id="UP000074310"/>
    </source>
</evidence>
<dbReference type="RefSeq" id="WP_058755534.1">
    <property type="nucleotide sequence ID" value="NZ_LDTB01000025.1"/>
</dbReference>
<feature type="coiled-coil region" evidence="1">
    <location>
        <begin position="143"/>
        <end position="170"/>
    </location>
</feature>
<dbReference type="EMBL" id="LDTB01000025">
    <property type="protein sequence ID" value="KTT72616.1"/>
    <property type="molecule type" value="Genomic_DNA"/>
</dbReference>
<dbReference type="Gene3D" id="3.30.1380.10">
    <property type="match status" value="1"/>
</dbReference>
<gene>
    <name evidence="3" type="ORF">NS334_08455</name>
</gene>
<dbReference type="Proteomes" id="UP000074310">
    <property type="component" value="Unassembled WGS sequence"/>
</dbReference>
<feature type="region of interest" description="Disordered" evidence="2">
    <location>
        <begin position="879"/>
        <end position="899"/>
    </location>
</feature>
<organism evidence="3 4">
    <name type="scientific">Sphingomonas endophytica</name>
    <dbReference type="NCBI Taxonomy" id="869719"/>
    <lineage>
        <taxon>Bacteria</taxon>
        <taxon>Pseudomonadati</taxon>
        <taxon>Pseudomonadota</taxon>
        <taxon>Alphaproteobacteria</taxon>
        <taxon>Sphingomonadales</taxon>
        <taxon>Sphingomonadaceae</taxon>
        <taxon>Sphingomonas</taxon>
    </lineage>
</organism>
<feature type="coiled-coil region" evidence="1">
    <location>
        <begin position="406"/>
        <end position="504"/>
    </location>
</feature>
<evidence type="ECO:0000313" key="3">
    <source>
        <dbReference type="EMBL" id="KTT72616.1"/>
    </source>
</evidence>
<evidence type="ECO:0000256" key="2">
    <source>
        <dbReference type="SAM" id="MobiDB-lite"/>
    </source>
</evidence>
<keyword evidence="4" id="KW-1185">Reference proteome</keyword>
<evidence type="ECO:0008006" key="5">
    <source>
        <dbReference type="Google" id="ProtNLM"/>
    </source>
</evidence>
<dbReference type="SUPFAM" id="SSF55166">
    <property type="entry name" value="Hedgehog/DD-peptidase"/>
    <property type="match status" value="1"/>
</dbReference>
<dbReference type="AlphaFoldDB" id="A0A147I3J1"/>